<dbReference type="EMBL" id="CM039439">
    <property type="protein sequence ID" value="KAI4297576.1"/>
    <property type="molecule type" value="Genomic_DNA"/>
</dbReference>
<organism evidence="1 2">
    <name type="scientific">Bauhinia variegata</name>
    <name type="common">Purple orchid tree</name>
    <name type="synonym">Phanera variegata</name>
    <dbReference type="NCBI Taxonomy" id="167791"/>
    <lineage>
        <taxon>Eukaryota</taxon>
        <taxon>Viridiplantae</taxon>
        <taxon>Streptophyta</taxon>
        <taxon>Embryophyta</taxon>
        <taxon>Tracheophyta</taxon>
        <taxon>Spermatophyta</taxon>
        <taxon>Magnoliopsida</taxon>
        <taxon>eudicotyledons</taxon>
        <taxon>Gunneridae</taxon>
        <taxon>Pentapetalae</taxon>
        <taxon>rosids</taxon>
        <taxon>fabids</taxon>
        <taxon>Fabales</taxon>
        <taxon>Fabaceae</taxon>
        <taxon>Cercidoideae</taxon>
        <taxon>Cercideae</taxon>
        <taxon>Bauhiniinae</taxon>
        <taxon>Bauhinia</taxon>
    </lineage>
</organism>
<comment type="caution">
    <text evidence="1">The sequence shown here is derived from an EMBL/GenBank/DDBJ whole genome shotgun (WGS) entry which is preliminary data.</text>
</comment>
<accession>A0ACB9KK34</accession>
<reference evidence="1 2" key="1">
    <citation type="journal article" date="2022" name="DNA Res.">
        <title>Chromosomal-level genome assembly of the orchid tree Bauhinia variegata (Leguminosae; Cercidoideae) supports the allotetraploid origin hypothesis of Bauhinia.</title>
        <authorList>
            <person name="Zhong Y."/>
            <person name="Chen Y."/>
            <person name="Zheng D."/>
            <person name="Pang J."/>
            <person name="Liu Y."/>
            <person name="Luo S."/>
            <person name="Meng S."/>
            <person name="Qian L."/>
            <person name="Wei D."/>
            <person name="Dai S."/>
            <person name="Zhou R."/>
        </authorList>
    </citation>
    <scope>NUCLEOTIDE SEQUENCE [LARGE SCALE GENOMIC DNA]</scope>
    <source>
        <strain evidence="1">BV-YZ2020</strain>
    </source>
</reference>
<evidence type="ECO:0000313" key="1">
    <source>
        <dbReference type="EMBL" id="KAI4297576.1"/>
    </source>
</evidence>
<evidence type="ECO:0000313" key="2">
    <source>
        <dbReference type="Proteomes" id="UP000828941"/>
    </source>
</evidence>
<keyword evidence="2" id="KW-1185">Reference proteome</keyword>
<protein>
    <submittedName>
        <fullName evidence="1">Uncharacterized protein</fullName>
    </submittedName>
</protein>
<gene>
    <name evidence="1" type="ORF">L6164_037461</name>
</gene>
<name>A0ACB9KK34_BAUVA</name>
<sequence length="124" mass="13256">MISATGAVSSVGITLPSWGTLTYEGRFEILYFSGSFTYGGIGGAHYRKGTLSISLAKPDGNVFGGCLQGPMIAITPIQLVVASFKQYLVKQISRKCIGEGSTIHEQRAVNPDSTTRLNGLERLK</sequence>
<dbReference type="Proteomes" id="UP000828941">
    <property type="component" value="Chromosome 14"/>
</dbReference>
<proteinExistence type="predicted"/>